<evidence type="ECO:0000256" key="2">
    <source>
        <dbReference type="SAM" id="MobiDB-lite"/>
    </source>
</evidence>
<keyword evidence="1" id="KW-0479">Metal-binding</keyword>
<name>A0A915ZDU9_9GLOM</name>
<dbReference type="VEuPathDB" id="FungiDB:RhiirFUN_021950"/>
<dbReference type="InterPro" id="IPR004330">
    <property type="entry name" value="FAR1_DNA_bnd_dom"/>
</dbReference>
<dbReference type="PROSITE" id="PS50966">
    <property type="entry name" value="ZF_SWIM"/>
    <property type="match status" value="1"/>
</dbReference>
<dbReference type="EMBL" id="CAGKOT010000031">
    <property type="protein sequence ID" value="CAB5373019.1"/>
    <property type="molecule type" value="Genomic_DNA"/>
</dbReference>
<dbReference type="Pfam" id="PF03101">
    <property type="entry name" value="FAR1"/>
    <property type="match status" value="1"/>
</dbReference>
<dbReference type="OrthoDB" id="2399698at2759"/>
<keyword evidence="1" id="KW-0862">Zinc</keyword>
<evidence type="ECO:0000259" key="3">
    <source>
        <dbReference type="PROSITE" id="PS50966"/>
    </source>
</evidence>
<reference evidence="4" key="1">
    <citation type="submission" date="2020-05" db="EMBL/GenBank/DDBJ databases">
        <authorList>
            <person name="Rincon C."/>
            <person name="Sanders R I."/>
            <person name="Robbins C."/>
            <person name="Chaturvedi A."/>
        </authorList>
    </citation>
    <scope>NUCLEOTIDE SEQUENCE</scope>
    <source>
        <strain evidence="4">CHB12</strain>
    </source>
</reference>
<organism evidence="4 5">
    <name type="scientific">Rhizophagus irregularis</name>
    <dbReference type="NCBI Taxonomy" id="588596"/>
    <lineage>
        <taxon>Eukaryota</taxon>
        <taxon>Fungi</taxon>
        <taxon>Fungi incertae sedis</taxon>
        <taxon>Mucoromycota</taxon>
        <taxon>Glomeromycotina</taxon>
        <taxon>Glomeromycetes</taxon>
        <taxon>Glomerales</taxon>
        <taxon>Glomeraceae</taxon>
        <taxon>Rhizophagus</taxon>
    </lineage>
</organism>
<proteinExistence type="predicted"/>
<comment type="caution">
    <text evidence="4">The sequence shown here is derived from an EMBL/GenBank/DDBJ whole genome shotgun (WGS) entry which is preliminary data.</text>
</comment>
<evidence type="ECO:0000313" key="5">
    <source>
        <dbReference type="Proteomes" id="UP000684084"/>
    </source>
</evidence>
<dbReference type="GO" id="GO:0008270">
    <property type="term" value="F:zinc ion binding"/>
    <property type="evidence" value="ECO:0007669"/>
    <property type="project" value="UniProtKB-KW"/>
</dbReference>
<dbReference type="VEuPathDB" id="FungiDB:RhiirFUN_025057"/>
<dbReference type="InterPro" id="IPR007527">
    <property type="entry name" value="Znf_SWIM"/>
</dbReference>
<dbReference type="Proteomes" id="UP000684084">
    <property type="component" value="Unassembled WGS sequence"/>
</dbReference>
<accession>A0A915ZDU9</accession>
<evidence type="ECO:0000256" key="1">
    <source>
        <dbReference type="PROSITE-ProRule" id="PRU00325"/>
    </source>
</evidence>
<feature type="compositionally biased region" description="Basic residues" evidence="2">
    <location>
        <begin position="673"/>
        <end position="685"/>
    </location>
</feature>
<evidence type="ECO:0000313" key="4">
    <source>
        <dbReference type="EMBL" id="CAB5373019.1"/>
    </source>
</evidence>
<dbReference type="AlphaFoldDB" id="A0A915ZDU9"/>
<feature type="domain" description="SWIM-type" evidence="3">
    <location>
        <begin position="485"/>
        <end position="521"/>
    </location>
</feature>
<keyword evidence="1" id="KW-0863">Zinc-finger</keyword>
<sequence length="734" mass="85913">MSLFGSEIPTITEPLELSIGCRFDTWIVAENTIKEYGKRKGFAINRHRVEYSENQITDLGDRVVKKRTYVCEYFGKYKPNKMKSIEQQHNKGSKKTDCKWHVNLSKPKNTDFVHITFIHPDHNHELLVDNAIFAAAFRRFDISIMKEIEHAVVYGRCDAYTIRNLLQPLFPDQLFLTQDLSNAIQKIKHKHQITGSDAPCLLKFLLKKQKEDPTMFVQPLINADSDRLCGIFWMTSNQISLWSRYSDVILHDNTSRTNKYNYPLSLFILVDNNEVFERRFQELLEKFPDSNNYMRNTLYPIRNSWARAFTSRIFTAGMQSTQRVESINAIVHKAISSNSTMAEAVEYLDSRMQKEELNTCFMEWKYKSITYHQPFVVNNFFSDINALIKKYFSPHIVAEIHKQMCESVLYKCEKMSLEDANNFDNDQMDQEDELPELGSDQEEVNNIEDHYDYRQTYLKALLNSVSGKSIKEIWRITPYMIPSSYQHIVTFEDGTHICTCLLLVSHGIICRHYFKLMVENSNALFHLLLMPTRWLQDDAWNHVNTIFNEPFIGTSSKNLKQIQDNDTVQQANFIPMHYDNIQEVQIRNRVQKKVDYGRLMGHFKKAVDYSLEDNDQQSLDDIILAYISEKQAKREAMAQLETNILEEHRNSNVIELYDGRVYDIDSIKDPTRHNCKGRPTTKRMKGRNEENNNASTSKVQKENVRNDCENMNNGRKCGICHKMGHYAPRCPNRK</sequence>
<gene>
    <name evidence="4" type="ORF">CHRIB12_LOCUS13839</name>
</gene>
<protein>
    <recommendedName>
        <fullName evidence="3">SWIM-type domain-containing protein</fullName>
    </recommendedName>
</protein>
<dbReference type="PANTHER" id="PTHR47718">
    <property type="entry name" value="OS01G0519700 PROTEIN"/>
    <property type="match status" value="1"/>
</dbReference>
<feature type="region of interest" description="Disordered" evidence="2">
    <location>
        <begin position="672"/>
        <end position="702"/>
    </location>
</feature>